<feature type="domain" description="ABC transporter" evidence="10">
    <location>
        <begin position="6"/>
        <end position="221"/>
    </location>
</feature>
<evidence type="ECO:0000256" key="8">
    <source>
        <dbReference type="ARBA" id="ARBA00023065"/>
    </source>
</evidence>
<reference evidence="12" key="1">
    <citation type="submission" date="2016-08" db="EMBL/GenBank/DDBJ databases">
        <authorList>
            <person name="Varghese N."/>
            <person name="Submissions Spin"/>
        </authorList>
    </citation>
    <scope>NUCLEOTIDE SEQUENCE [LARGE SCALE GENOMIC DNA]</scope>
    <source>
        <strain evidence="12">R-53144</strain>
    </source>
</reference>
<dbReference type="PROSITE" id="PS50893">
    <property type="entry name" value="ABC_TRANSPORTER_2"/>
    <property type="match status" value="1"/>
</dbReference>
<keyword evidence="8" id="KW-0406">Ion transport</keyword>
<dbReference type="SUPFAM" id="SSF52540">
    <property type="entry name" value="P-loop containing nucleoside triphosphate hydrolases"/>
    <property type="match status" value="1"/>
</dbReference>
<dbReference type="PANTHER" id="PTHR42734:SF9">
    <property type="entry name" value="ZINC IMPORT ATP-BINDING PROTEIN ZNUC"/>
    <property type="match status" value="1"/>
</dbReference>
<keyword evidence="2" id="KW-1003">Cell membrane</keyword>
<keyword evidence="3" id="KW-0547">Nucleotide-binding</keyword>
<dbReference type="GO" id="GO:0006829">
    <property type="term" value="P:zinc ion transport"/>
    <property type="evidence" value="ECO:0007669"/>
    <property type="project" value="UniProtKB-KW"/>
</dbReference>
<evidence type="ECO:0000313" key="12">
    <source>
        <dbReference type="Proteomes" id="UP000199698"/>
    </source>
</evidence>
<dbReference type="InterPro" id="IPR003593">
    <property type="entry name" value="AAA+_ATPase"/>
</dbReference>
<dbReference type="GO" id="GO:0010043">
    <property type="term" value="P:response to zinc ion"/>
    <property type="evidence" value="ECO:0007669"/>
    <property type="project" value="TreeGrafter"/>
</dbReference>
<dbReference type="Proteomes" id="UP000199698">
    <property type="component" value="Unassembled WGS sequence"/>
</dbReference>
<evidence type="ECO:0000256" key="5">
    <source>
        <dbReference type="ARBA" id="ARBA00022840"/>
    </source>
</evidence>
<keyword evidence="1" id="KW-0813">Transport</keyword>
<dbReference type="AlphaFoldDB" id="A0A1C4CEA7"/>
<proteinExistence type="predicted"/>
<evidence type="ECO:0000256" key="4">
    <source>
        <dbReference type="ARBA" id="ARBA00022833"/>
    </source>
</evidence>
<keyword evidence="6" id="KW-0864">Zinc transport</keyword>
<dbReference type="EMBL" id="FMBA01000036">
    <property type="protein sequence ID" value="SCC17450.1"/>
    <property type="molecule type" value="Genomic_DNA"/>
</dbReference>
<dbReference type="InterPro" id="IPR027417">
    <property type="entry name" value="P-loop_NTPase"/>
</dbReference>
<evidence type="ECO:0000259" key="10">
    <source>
        <dbReference type="PROSITE" id="PS50893"/>
    </source>
</evidence>
<dbReference type="Gene3D" id="3.40.50.300">
    <property type="entry name" value="P-loop containing nucleotide triphosphate hydrolases"/>
    <property type="match status" value="1"/>
</dbReference>
<keyword evidence="9" id="KW-0472">Membrane</keyword>
<dbReference type="PANTHER" id="PTHR42734">
    <property type="entry name" value="METAL TRANSPORT SYSTEM ATP-BINDING PROTEIN TM_0124-RELATED"/>
    <property type="match status" value="1"/>
</dbReference>
<accession>A0A1C4CEA7</accession>
<keyword evidence="4" id="KW-0862">Zinc</keyword>
<name>A0A1C4CEA7_9GAMM</name>
<protein>
    <submittedName>
        <fullName evidence="11">Zinc transport system ATP-binding protein</fullName>
    </submittedName>
</protein>
<dbReference type="PROSITE" id="PS00211">
    <property type="entry name" value="ABC_TRANSPORTER_1"/>
    <property type="match status" value="1"/>
</dbReference>
<gene>
    <name evidence="11" type="ORF">GA0061080_103614</name>
</gene>
<keyword evidence="12" id="KW-1185">Reference proteome</keyword>
<dbReference type="InterPro" id="IPR003439">
    <property type="entry name" value="ABC_transporter-like_ATP-bd"/>
</dbReference>
<evidence type="ECO:0000256" key="9">
    <source>
        <dbReference type="ARBA" id="ARBA00023136"/>
    </source>
</evidence>
<dbReference type="GO" id="GO:0005524">
    <property type="term" value="F:ATP binding"/>
    <property type="evidence" value="ECO:0007669"/>
    <property type="project" value="UniProtKB-KW"/>
</dbReference>
<evidence type="ECO:0000256" key="7">
    <source>
        <dbReference type="ARBA" id="ARBA00022967"/>
    </source>
</evidence>
<dbReference type="GO" id="GO:0016887">
    <property type="term" value="F:ATP hydrolysis activity"/>
    <property type="evidence" value="ECO:0007669"/>
    <property type="project" value="InterPro"/>
</dbReference>
<dbReference type="FunFam" id="3.40.50.300:FF:000392">
    <property type="entry name" value="Zinc import ATP-binding protein ZnuC"/>
    <property type="match status" value="1"/>
</dbReference>
<evidence type="ECO:0000256" key="6">
    <source>
        <dbReference type="ARBA" id="ARBA00022906"/>
    </source>
</evidence>
<evidence type="ECO:0000256" key="1">
    <source>
        <dbReference type="ARBA" id="ARBA00022448"/>
    </source>
</evidence>
<dbReference type="InterPro" id="IPR050153">
    <property type="entry name" value="Metal_Ion_Import_ABC"/>
</dbReference>
<evidence type="ECO:0000256" key="3">
    <source>
        <dbReference type="ARBA" id="ARBA00022741"/>
    </source>
</evidence>
<keyword evidence="7" id="KW-1278">Translocase</keyword>
<evidence type="ECO:0000313" key="11">
    <source>
        <dbReference type="EMBL" id="SCC17450.1"/>
    </source>
</evidence>
<dbReference type="Pfam" id="PF00005">
    <property type="entry name" value="ABC_tran"/>
    <property type="match status" value="1"/>
</dbReference>
<organism evidence="11 12">
    <name type="scientific">Gilliamella intestini</name>
    <dbReference type="NCBI Taxonomy" id="1798183"/>
    <lineage>
        <taxon>Bacteria</taxon>
        <taxon>Pseudomonadati</taxon>
        <taxon>Pseudomonadota</taxon>
        <taxon>Gammaproteobacteria</taxon>
        <taxon>Orbales</taxon>
        <taxon>Orbaceae</taxon>
        <taxon>Gilliamella</taxon>
    </lineage>
</organism>
<dbReference type="SMART" id="SM00382">
    <property type="entry name" value="AAA"/>
    <property type="match status" value="1"/>
</dbReference>
<sequence length="261" mass="28941">MMTSLISLNNVSVEINQQKILYDVSLSLHLNQIITILGPNGAGKSTLVKVILGLVPYTSGIITRTPNLTVGYVPQSINLNSALPITVERFMRLNRQLNNKDILNILSMVKAEYLINKSMHQLSGGELQRVLLAQALAKRPQLLILDEPTQGVDVNGQVLLYDLIVDAKKQFNCGVLMVSHDLHLVMAKTDEVICLNHHVCCSGTPANVSNAPEFISLFGKHNASQIAIYKHHHNHLHDCCKQPIEKNKQTILSNYGEKIND</sequence>
<keyword evidence="5 11" id="KW-0067">ATP-binding</keyword>
<dbReference type="STRING" id="1798183.GA0061080_103614"/>
<dbReference type="NCBIfam" id="NF007090">
    <property type="entry name" value="PRK09544.1"/>
    <property type="match status" value="1"/>
</dbReference>
<evidence type="ECO:0000256" key="2">
    <source>
        <dbReference type="ARBA" id="ARBA00022475"/>
    </source>
</evidence>
<dbReference type="InterPro" id="IPR017871">
    <property type="entry name" value="ABC_transporter-like_CS"/>
</dbReference>